<dbReference type="EMBL" id="CAJHNH020003491">
    <property type="protein sequence ID" value="CAG5129423.1"/>
    <property type="molecule type" value="Genomic_DNA"/>
</dbReference>
<evidence type="ECO:0000256" key="1">
    <source>
        <dbReference type="ARBA" id="ARBA00022737"/>
    </source>
</evidence>
<evidence type="ECO:0000313" key="4">
    <source>
        <dbReference type="EMBL" id="CAG5129423.1"/>
    </source>
</evidence>
<organism evidence="4 5">
    <name type="scientific">Candidula unifasciata</name>
    <dbReference type="NCBI Taxonomy" id="100452"/>
    <lineage>
        <taxon>Eukaryota</taxon>
        <taxon>Metazoa</taxon>
        <taxon>Spiralia</taxon>
        <taxon>Lophotrochozoa</taxon>
        <taxon>Mollusca</taxon>
        <taxon>Gastropoda</taxon>
        <taxon>Heterobranchia</taxon>
        <taxon>Euthyneura</taxon>
        <taxon>Panpulmonata</taxon>
        <taxon>Eupulmonata</taxon>
        <taxon>Stylommatophora</taxon>
        <taxon>Helicina</taxon>
        <taxon>Helicoidea</taxon>
        <taxon>Geomitridae</taxon>
        <taxon>Candidula</taxon>
    </lineage>
</organism>
<dbReference type="InterPro" id="IPR036770">
    <property type="entry name" value="Ankyrin_rpt-contain_sf"/>
</dbReference>
<dbReference type="Proteomes" id="UP000678393">
    <property type="component" value="Unassembled WGS sequence"/>
</dbReference>
<dbReference type="Gene3D" id="1.25.40.20">
    <property type="entry name" value="Ankyrin repeat-containing domain"/>
    <property type="match status" value="4"/>
</dbReference>
<feature type="repeat" description="ANK" evidence="3">
    <location>
        <begin position="558"/>
        <end position="580"/>
    </location>
</feature>
<reference evidence="4" key="1">
    <citation type="submission" date="2021-04" db="EMBL/GenBank/DDBJ databases">
        <authorList>
            <consortium name="Molecular Ecology Group"/>
        </authorList>
    </citation>
    <scope>NUCLEOTIDE SEQUENCE</scope>
</reference>
<evidence type="ECO:0000256" key="3">
    <source>
        <dbReference type="PROSITE-ProRule" id="PRU00023"/>
    </source>
</evidence>
<keyword evidence="2 3" id="KW-0040">ANK repeat</keyword>
<dbReference type="PANTHER" id="PTHR24198:SF165">
    <property type="entry name" value="ANKYRIN REPEAT-CONTAINING PROTEIN-RELATED"/>
    <property type="match status" value="1"/>
</dbReference>
<name>A0A8S3ZIZ9_9EUPU</name>
<feature type="repeat" description="ANK" evidence="3">
    <location>
        <begin position="120"/>
        <end position="152"/>
    </location>
</feature>
<dbReference type="Pfam" id="PF00023">
    <property type="entry name" value="Ank"/>
    <property type="match status" value="2"/>
</dbReference>
<dbReference type="PRINTS" id="PR01415">
    <property type="entry name" value="ANKYRIN"/>
</dbReference>
<dbReference type="PANTHER" id="PTHR24198">
    <property type="entry name" value="ANKYRIN REPEAT AND PROTEIN KINASE DOMAIN-CONTAINING PROTEIN"/>
    <property type="match status" value="1"/>
</dbReference>
<dbReference type="OrthoDB" id="6150504at2759"/>
<dbReference type="InterPro" id="IPR002110">
    <property type="entry name" value="Ankyrin_rpt"/>
</dbReference>
<evidence type="ECO:0000256" key="2">
    <source>
        <dbReference type="ARBA" id="ARBA00023043"/>
    </source>
</evidence>
<dbReference type="PROSITE" id="PS50088">
    <property type="entry name" value="ANK_REPEAT"/>
    <property type="match status" value="3"/>
</dbReference>
<protein>
    <submittedName>
        <fullName evidence="4">Uncharacterized protein</fullName>
    </submittedName>
</protein>
<feature type="repeat" description="ANK" evidence="3">
    <location>
        <begin position="467"/>
        <end position="499"/>
    </location>
</feature>
<keyword evidence="1" id="KW-0677">Repeat</keyword>
<dbReference type="Pfam" id="PF12796">
    <property type="entry name" value="Ank_2"/>
    <property type="match status" value="3"/>
</dbReference>
<keyword evidence="5" id="KW-1185">Reference proteome</keyword>
<comment type="caution">
    <text evidence="4">The sequence shown here is derived from an EMBL/GenBank/DDBJ whole genome shotgun (WGS) entry which is preliminary data.</text>
</comment>
<evidence type="ECO:0000313" key="5">
    <source>
        <dbReference type="Proteomes" id="UP000678393"/>
    </source>
</evidence>
<gene>
    <name evidence="4" type="ORF">CUNI_LOCUS14981</name>
</gene>
<dbReference type="SUPFAM" id="SSF48403">
    <property type="entry name" value="Ankyrin repeat"/>
    <property type="match status" value="3"/>
</dbReference>
<proteinExistence type="predicted"/>
<dbReference type="AlphaFoldDB" id="A0A8S3ZIZ9"/>
<dbReference type="PROSITE" id="PS50297">
    <property type="entry name" value="ANK_REP_REGION"/>
    <property type="match status" value="3"/>
</dbReference>
<feature type="non-terminal residue" evidence="4">
    <location>
        <position position="791"/>
    </location>
</feature>
<accession>A0A8S3ZIZ9</accession>
<sequence>MAHEYFNISREQIDKEDIFKKTQNTKHFVAIYNNLQTLKFDVNMECDKSGDFLVHIAARGGLSYLPLMMTLVKSHGADIELTNGQGMTPLMLAAADGNSDLCDVLICLFQADTNKPNPKTGRTALHYAAERKHRKTVECLILRGADVNLEDHGGLRADDILTPLGDDCQEVIVFNRTKRMDMLTELVFRQEILSSQISPSDLCVVDGNGKTLIMTVAVYNKFQTLQYLLEVSTLTIDAQHRLSGMTAVAMAARLGNLEAVQVLLRHKACPVIVDMDGYLPLHHAVMNNHTHVVDAFFSHFPSTYTGLYKAMQLSVSATIHDRLKSAWKRRQEKIVMPKLLECAVNGQAEELYRLLEEGDSITQERGTSWPICLAVENGHLEVLRLLQEHRKDVVSTHHPITSDSLLHVATKMGHLDIVSYLLQFCRSSQRNLRPVDQTSTQTGHKAKPYHCKINLESVLDINTMDKHDQTALHIAVERGFSHIVKLLLSHGASTSVVDREGKLLTCPQYEGIQVALETHRRQHTLQIMTCIEDGSRKAQCVLRKLWLPRFDHHLRNSTGSTPLMVASRTGNIAVIKFLLESAVYPETAQFDCERDKCDSESDTDSGVLDLTSGSPPQDCSNVLYEIERSLNSVVASTDLHESKQDNFSLSPQKHGNYLPDVSWFLQRKLASSDNCTRRPQCRTIYHRGLVSHVRAVNLKDGSNVLHYALHNSDVPQIIGLFLQHDPTLVNMQDDRGETALHLACKWEERNARPDANLNICTFDGSTVEDLTTSKAIKKMLEKSKSIYARQL</sequence>
<dbReference type="SMART" id="SM00248">
    <property type="entry name" value="ANK"/>
    <property type="match status" value="11"/>
</dbReference>